<dbReference type="RefSeq" id="WP_119640072.1">
    <property type="nucleotide sequence ID" value="NZ_QXFJ01000023.1"/>
</dbReference>
<evidence type="ECO:0000313" key="3">
    <source>
        <dbReference type="EMBL" id="TXK01971.1"/>
    </source>
</evidence>
<name>A0A418N751_9FLAO</name>
<dbReference type="InterPro" id="IPR013211">
    <property type="entry name" value="LVIVD"/>
</dbReference>
<reference evidence="2 4" key="1">
    <citation type="submission" date="2018-08" db="EMBL/GenBank/DDBJ databases">
        <title>Proposal of Muricauda 72 sp.nov. and Muricauda NH166 sp.nov., isolated from seawater.</title>
        <authorList>
            <person name="Cheng H."/>
            <person name="Wu Y.-H."/>
            <person name="Guo L.-L."/>
            <person name="Xu X.-W."/>
        </authorList>
    </citation>
    <scope>NUCLEOTIDE SEQUENCE [LARGE SCALE GENOMIC DNA]</scope>
    <source>
        <strain evidence="2 4">NH166</strain>
    </source>
</reference>
<gene>
    <name evidence="2" type="ORF">D2U88_09200</name>
    <name evidence="3" type="ORF">FQ019_09125</name>
</gene>
<dbReference type="EMBL" id="VNWL01000022">
    <property type="protein sequence ID" value="TXK01971.1"/>
    <property type="molecule type" value="Genomic_DNA"/>
</dbReference>
<dbReference type="SUPFAM" id="SSF101908">
    <property type="entry name" value="Putative isomerase YbhE"/>
    <property type="match status" value="1"/>
</dbReference>
<dbReference type="Proteomes" id="UP000284189">
    <property type="component" value="Unassembled WGS sequence"/>
</dbReference>
<evidence type="ECO:0000313" key="5">
    <source>
        <dbReference type="Proteomes" id="UP000321528"/>
    </source>
</evidence>
<organism evidence="2 4">
    <name type="scientific">Flagellimonas aequoris</name>
    <dbReference type="NCBI Taxonomy" id="2306997"/>
    <lineage>
        <taxon>Bacteria</taxon>
        <taxon>Pseudomonadati</taxon>
        <taxon>Bacteroidota</taxon>
        <taxon>Flavobacteriia</taxon>
        <taxon>Flavobacteriales</taxon>
        <taxon>Flavobacteriaceae</taxon>
        <taxon>Flagellimonas</taxon>
    </lineage>
</organism>
<feature type="signal peptide" evidence="1">
    <location>
        <begin position="1"/>
        <end position="21"/>
    </location>
</feature>
<keyword evidence="5" id="KW-1185">Reference proteome</keyword>
<dbReference type="EMBL" id="QXFJ01000023">
    <property type="protein sequence ID" value="RIV70544.1"/>
    <property type="molecule type" value="Genomic_DNA"/>
</dbReference>
<dbReference type="Proteomes" id="UP000321528">
    <property type="component" value="Unassembled WGS sequence"/>
</dbReference>
<dbReference type="Pfam" id="PF08309">
    <property type="entry name" value="LVIVD"/>
    <property type="match status" value="4"/>
</dbReference>
<dbReference type="PROSITE" id="PS51257">
    <property type="entry name" value="PROKAR_LIPOPROTEIN"/>
    <property type="match status" value="1"/>
</dbReference>
<evidence type="ECO:0008006" key="6">
    <source>
        <dbReference type="Google" id="ProtNLM"/>
    </source>
</evidence>
<evidence type="ECO:0000313" key="2">
    <source>
        <dbReference type="EMBL" id="RIV70544.1"/>
    </source>
</evidence>
<keyword evidence="1" id="KW-0732">Signal</keyword>
<sequence length="417" mass="46728">MKKTILLLFSLNFLLFLSCTNDDSDDRYAEYIVARPLVMSKAEFDASVTIIAPKPIEESGKVYAYGNYIFINDKYRGIHVINNSNPQQPVKVGFINIPGNIDISIKNDYLFADSMMDLVVLDISNIDNIQLVNRLEDVLYNNVFFPMEADLFEYEDYDYDTEIVVGWETTTERRLKSEVEQRNGGFVLMDGLAAAESSDSGTGQGGSLARFKIVDQYLYAVDSHNINVFDISNLDNPQDLEDVYAGFDIETIFNQGNYLFLGSMRGMYIYDITSPATPTLVSEFEHGTACDPVVVDGDYAYVTLRGGNWCGATESGLFIVDLTNIESPVLAESYPLDGPYGLGIKDEKLFVCDGASGLKVYDKTDIHDLQELNHFEDIVTFDVIPLDSHLIMVGDGVLYQYEYLNNNIKLLSQIGLN</sequence>
<dbReference type="OrthoDB" id="1521841at2"/>
<comment type="caution">
    <text evidence="2">The sequence shown here is derived from an EMBL/GenBank/DDBJ whole genome shotgun (WGS) entry which is preliminary data.</text>
</comment>
<dbReference type="AlphaFoldDB" id="A0A418N751"/>
<proteinExistence type="predicted"/>
<evidence type="ECO:0000256" key="1">
    <source>
        <dbReference type="SAM" id="SignalP"/>
    </source>
</evidence>
<accession>A0A418N751</accession>
<protein>
    <recommendedName>
        <fullName evidence="6">LVIVD repeat-containing protein</fullName>
    </recommendedName>
</protein>
<reference evidence="3 5" key="2">
    <citation type="submission" date="2019-07" db="EMBL/GenBank/DDBJ databases">
        <title>Draft genome of two Muricauda strains isolated from deep sea.</title>
        <authorList>
            <person name="Sun C."/>
        </authorList>
    </citation>
    <scope>NUCLEOTIDE SEQUENCE [LARGE SCALE GENOMIC DNA]</scope>
    <source>
        <strain evidence="3 5">NH166</strain>
    </source>
</reference>
<evidence type="ECO:0000313" key="4">
    <source>
        <dbReference type="Proteomes" id="UP000284189"/>
    </source>
</evidence>
<feature type="chain" id="PRO_5019365794" description="LVIVD repeat-containing protein" evidence="1">
    <location>
        <begin position="22"/>
        <end position="417"/>
    </location>
</feature>